<dbReference type="PANTHER" id="PTHR40045">
    <property type="entry name" value="YCGG FAMILY PROTEIN"/>
    <property type="match status" value="1"/>
</dbReference>
<reference evidence="1 2" key="1">
    <citation type="submission" date="2015-09" db="EMBL/GenBank/DDBJ databases">
        <title>Genome sequencing project for genomic taxonomy and phylogenomics of Bacillus-like bacteria.</title>
        <authorList>
            <person name="Liu B."/>
            <person name="Wang J."/>
            <person name="Zhu Y."/>
            <person name="Liu G."/>
            <person name="Chen Q."/>
            <person name="Chen Z."/>
            <person name="Lan J."/>
            <person name="Che J."/>
            <person name="Ge C."/>
            <person name="Shi H."/>
            <person name="Pan Z."/>
            <person name="Liu X."/>
        </authorList>
    </citation>
    <scope>NUCLEOTIDE SEQUENCE [LARGE SCALE GENOMIC DNA]</scope>
    <source>
        <strain evidence="1 2">LMG 18435</strain>
    </source>
</reference>
<dbReference type="PATRIC" id="fig|157838.3.peg.2339"/>
<dbReference type="PANTHER" id="PTHR40045:SF1">
    <property type="entry name" value="YQCI_YCGG FAMILY PROTEIN"/>
    <property type="match status" value="1"/>
</dbReference>
<dbReference type="Pfam" id="PF08892">
    <property type="entry name" value="YqcI_YcgG"/>
    <property type="match status" value="1"/>
</dbReference>
<dbReference type="Proteomes" id="UP000051888">
    <property type="component" value="Unassembled WGS sequence"/>
</dbReference>
<dbReference type="RefSeq" id="WP_055741217.1">
    <property type="nucleotide sequence ID" value="NZ_JAAIWL010000001.1"/>
</dbReference>
<dbReference type="EMBL" id="LJJC01000004">
    <property type="protein sequence ID" value="KQL55461.1"/>
    <property type="molecule type" value="Genomic_DNA"/>
</dbReference>
<evidence type="ECO:0008006" key="3">
    <source>
        <dbReference type="Google" id="ProtNLM"/>
    </source>
</evidence>
<accession>A0A0Q3X0R1</accession>
<keyword evidence="2" id="KW-1185">Reference proteome</keyword>
<evidence type="ECO:0000313" key="2">
    <source>
        <dbReference type="Proteomes" id="UP000051888"/>
    </source>
</evidence>
<dbReference type="STRING" id="157838.AN964_10630"/>
<sequence>MVILYDQDILLASLDKWQQDAFLAFDEKITHKTLKFPCIPAYQGYKLNHMRFGFASDPRKEKASFELAELLKTYGEASREMGIYTALIIFFETPLKLQSNYTVNDFEQLFWGLLNRVSTLDEEEWVETISPDPNDPTWEFCYNNERYFIYCATPAHEKRKSRHFPYFMLAITPRWVLDEFSSSIAKANKMKKIIRARLEEYDNAPPHPDLKWYGQNDNFEWKQYYLRDDDTSLPSCPFRKFWKN</sequence>
<organism evidence="1 2">
    <name type="scientific">Heyndrickxia shackletonii</name>
    <dbReference type="NCBI Taxonomy" id="157838"/>
    <lineage>
        <taxon>Bacteria</taxon>
        <taxon>Bacillati</taxon>
        <taxon>Bacillota</taxon>
        <taxon>Bacilli</taxon>
        <taxon>Bacillales</taxon>
        <taxon>Bacillaceae</taxon>
        <taxon>Heyndrickxia</taxon>
    </lineage>
</organism>
<dbReference type="InterPro" id="IPR014988">
    <property type="entry name" value="Uncharacterised_YqcI/YcgG"/>
</dbReference>
<name>A0A0Q3X0R1_9BACI</name>
<gene>
    <name evidence="1" type="ORF">AN964_10630</name>
</gene>
<protein>
    <recommendedName>
        <fullName evidence="3">YqcI/YcgG family protein</fullName>
    </recommendedName>
</protein>
<proteinExistence type="predicted"/>
<evidence type="ECO:0000313" key="1">
    <source>
        <dbReference type="EMBL" id="KQL55461.1"/>
    </source>
</evidence>
<dbReference type="OrthoDB" id="112290at2"/>
<dbReference type="AlphaFoldDB" id="A0A0Q3X0R1"/>
<comment type="caution">
    <text evidence="1">The sequence shown here is derived from an EMBL/GenBank/DDBJ whole genome shotgun (WGS) entry which is preliminary data.</text>
</comment>